<dbReference type="Proteomes" id="UP001524587">
    <property type="component" value="Unassembled WGS sequence"/>
</dbReference>
<keyword evidence="1" id="KW-0732">Signal</keyword>
<sequence>MATESLLVRLVALLIVSPGLCACEAGQRPAARPAAAKTCNPTISALPLLGRPGDSPLLPITVAGADAAIFFSPGFGPTMLRDNGSLRFPREETTQIVEPDGNAVDVDRSYLRGVKIGALPIEDRRAFRQWDPTDATVDGRPIVGILGRGALPANAIITLDLPKETVQVAVPCDDTPPDPNAPGIPMGSEVLAVPVEIEGVPTEAVLDPDLPISIMPRALARKIGITDKALADDPPVLTLFSAVSLGRRHRVKRFDIGDVEVRNMPFDIEEKARVPLIGLNFFSFGRSTFNFQNGRFLFQPTIETVTPPTKLHFDRTRLAHVSVGE</sequence>
<evidence type="ECO:0000256" key="1">
    <source>
        <dbReference type="SAM" id="SignalP"/>
    </source>
</evidence>
<evidence type="ECO:0000313" key="3">
    <source>
        <dbReference type="Proteomes" id="UP001524587"/>
    </source>
</evidence>
<keyword evidence="3" id="KW-1185">Reference proteome</keyword>
<comment type="caution">
    <text evidence="2">The sequence shown here is derived from an EMBL/GenBank/DDBJ whole genome shotgun (WGS) entry which is preliminary data.</text>
</comment>
<name>A0ABT1WE06_9PROT</name>
<gene>
    <name evidence="2" type="ORF">NFI95_16390</name>
</gene>
<dbReference type="InterPro" id="IPR021109">
    <property type="entry name" value="Peptidase_aspartic_dom_sf"/>
</dbReference>
<dbReference type="Pfam" id="PF13650">
    <property type="entry name" value="Asp_protease_2"/>
    <property type="match status" value="1"/>
</dbReference>
<feature type="signal peptide" evidence="1">
    <location>
        <begin position="1"/>
        <end position="22"/>
    </location>
</feature>
<proteinExistence type="predicted"/>
<dbReference type="RefSeq" id="WP_422865509.1">
    <property type="nucleotide sequence ID" value="NZ_JAMSKV010000020.1"/>
</dbReference>
<dbReference type="EMBL" id="JAMSKV010000020">
    <property type="protein sequence ID" value="MCQ8280023.1"/>
    <property type="molecule type" value="Genomic_DNA"/>
</dbReference>
<accession>A0ABT1WE06</accession>
<organism evidence="2 3">
    <name type="scientific">Endosaccharibacter trunci</name>
    <dbReference type="NCBI Taxonomy" id="2812733"/>
    <lineage>
        <taxon>Bacteria</taxon>
        <taxon>Pseudomonadati</taxon>
        <taxon>Pseudomonadota</taxon>
        <taxon>Alphaproteobacteria</taxon>
        <taxon>Acetobacterales</taxon>
        <taxon>Acetobacteraceae</taxon>
        <taxon>Endosaccharibacter</taxon>
    </lineage>
</organism>
<protein>
    <submittedName>
        <fullName evidence="2">Retroviral-like aspartic protease family protein</fullName>
    </submittedName>
</protein>
<feature type="chain" id="PRO_5045208705" evidence="1">
    <location>
        <begin position="23"/>
        <end position="325"/>
    </location>
</feature>
<evidence type="ECO:0000313" key="2">
    <source>
        <dbReference type="EMBL" id="MCQ8280023.1"/>
    </source>
</evidence>
<reference evidence="2 3" key="1">
    <citation type="submission" date="2022-06" db="EMBL/GenBank/DDBJ databases">
        <title>Endosaccharibacter gen. nov., sp. nov., endophytic bacteria isolated from sugarcane.</title>
        <authorList>
            <person name="Pitiwittayakul N."/>
            <person name="Yukphan P."/>
            <person name="Charoenyingcharoen P."/>
            <person name="Tanasupawat S."/>
        </authorList>
    </citation>
    <scope>NUCLEOTIDE SEQUENCE [LARGE SCALE GENOMIC DNA]</scope>
    <source>
        <strain evidence="2 3">KSS8</strain>
    </source>
</reference>
<dbReference type="Gene3D" id="2.40.70.10">
    <property type="entry name" value="Acid Proteases"/>
    <property type="match status" value="1"/>
</dbReference>